<reference evidence="2 3" key="1">
    <citation type="journal article" date="2021" name="Microbiol. Resour. Announc.">
        <title>Complete Genome Sequences of Two Rhodococcus sp. Strains with Large and Linear Chromosomes, Isolated from Apple Rhizosphere.</title>
        <authorList>
            <person name="Benning S."/>
            <person name="Brugnone N."/>
            <person name="Siani R."/>
            <person name="Kublik S."/>
            <person name="Schloter M."/>
            <person name="Rad V."/>
        </authorList>
    </citation>
    <scope>NUCLEOTIDE SEQUENCE [LARGE SCALE GENOMIC DNA]</scope>
    <source>
        <strain evidence="2 3">R79</strain>
    </source>
</reference>
<protein>
    <recommendedName>
        <fullName evidence="4">Lsr2 protein</fullName>
    </recommendedName>
</protein>
<organism evidence="2 3">
    <name type="scientific">Rhodococcus pseudokoreensis</name>
    <dbReference type="NCBI Taxonomy" id="2811421"/>
    <lineage>
        <taxon>Bacteria</taxon>
        <taxon>Bacillati</taxon>
        <taxon>Actinomycetota</taxon>
        <taxon>Actinomycetes</taxon>
        <taxon>Mycobacteriales</taxon>
        <taxon>Nocardiaceae</taxon>
        <taxon>Rhodococcus</taxon>
    </lineage>
</organism>
<name>A0A974ZXP1_9NOCA</name>
<evidence type="ECO:0000313" key="3">
    <source>
        <dbReference type="Proteomes" id="UP000662986"/>
    </source>
</evidence>
<feature type="region of interest" description="Disordered" evidence="1">
    <location>
        <begin position="59"/>
        <end position="109"/>
    </location>
</feature>
<sequence length="109" mass="11396">MAENDTADLGSSEEPAVDDLYRYTDDEGRKNVTARGSRAHLEHLEKLKLAALVEGAEAEAAELATSGEKPVATADADRSVDGPLDPPAPAAVQAKRTPAKSAAKDESKP</sequence>
<dbReference type="RefSeq" id="WP_206010627.1">
    <property type="nucleotide sequence ID" value="NZ_CP070619.1"/>
</dbReference>
<feature type="region of interest" description="Disordered" evidence="1">
    <location>
        <begin position="1"/>
        <end position="26"/>
    </location>
</feature>
<dbReference type="Proteomes" id="UP000662986">
    <property type="component" value="Chromosome"/>
</dbReference>
<proteinExistence type="predicted"/>
<evidence type="ECO:0000313" key="2">
    <source>
        <dbReference type="EMBL" id="QSE94195.1"/>
    </source>
</evidence>
<keyword evidence="3" id="KW-1185">Reference proteome</keyword>
<evidence type="ECO:0000256" key="1">
    <source>
        <dbReference type="SAM" id="MobiDB-lite"/>
    </source>
</evidence>
<dbReference type="EMBL" id="CP070619">
    <property type="protein sequence ID" value="QSE94195.1"/>
    <property type="molecule type" value="Genomic_DNA"/>
</dbReference>
<gene>
    <name evidence="2" type="ORF">JWS13_39150</name>
</gene>
<reference evidence="2 3" key="2">
    <citation type="journal article" date="2022" name="Arch. Microbiol.">
        <title>Rhodococcus pseudokoreensis sp. nov. isolated from the rhizosphere of young M26 apple rootstocks.</title>
        <authorList>
            <person name="Kampfer P."/>
            <person name="Glaeser S.P."/>
            <person name="Blom J."/>
            <person name="Wolf J."/>
            <person name="Benning S."/>
            <person name="Schloter M."/>
            <person name="Neumann-Schaal M."/>
        </authorList>
    </citation>
    <scope>NUCLEOTIDE SEQUENCE [LARGE SCALE GENOMIC DNA]</scope>
    <source>
        <strain evidence="2 3">R79</strain>
    </source>
</reference>
<evidence type="ECO:0008006" key="4">
    <source>
        <dbReference type="Google" id="ProtNLM"/>
    </source>
</evidence>
<accession>A0A974ZXP1</accession>